<evidence type="ECO:0000313" key="1">
    <source>
        <dbReference type="EMBL" id="EFO99292.1"/>
    </source>
</evidence>
<sequence length="70" mass="7874">MSGSRVLATQCNSATSSHKLVDDSNVGDQLERIKKKESIVFREQKSVVTRIEVPIYKEILETVCSYPFAI</sequence>
<keyword evidence="2" id="KW-1185">Reference proteome</keyword>
<accession>E3NIQ6</accession>
<gene>
    <name evidence="1" type="ORF">CRE_15007</name>
</gene>
<reference evidence="1" key="1">
    <citation type="submission" date="2007-07" db="EMBL/GenBank/DDBJ databases">
        <title>PCAP assembly of the Caenorhabditis remanei genome.</title>
        <authorList>
            <consortium name="The Caenorhabditis remanei Sequencing Consortium"/>
            <person name="Wilson R.K."/>
        </authorList>
    </citation>
    <scope>NUCLEOTIDE SEQUENCE [LARGE SCALE GENOMIC DNA]</scope>
    <source>
        <strain evidence="1">PB4641</strain>
    </source>
</reference>
<dbReference type="EMBL" id="DS268710">
    <property type="protein sequence ID" value="EFO99292.1"/>
    <property type="molecule type" value="Genomic_DNA"/>
</dbReference>
<evidence type="ECO:0000313" key="2">
    <source>
        <dbReference type="Proteomes" id="UP000008281"/>
    </source>
</evidence>
<dbReference type="AlphaFoldDB" id="E3NIQ6"/>
<dbReference type="Proteomes" id="UP000008281">
    <property type="component" value="Unassembled WGS sequence"/>
</dbReference>
<protein>
    <submittedName>
        <fullName evidence="1">Uncharacterized protein</fullName>
    </submittedName>
</protein>
<name>E3NIQ6_CAERE</name>
<organism evidence="2">
    <name type="scientific">Caenorhabditis remanei</name>
    <name type="common">Caenorhabditis vulgaris</name>
    <dbReference type="NCBI Taxonomy" id="31234"/>
    <lineage>
        <taxon>Eukaryota</taxon>
        <taxon>Metazoa</taxon>
        <taxon>Ecdysozoa</taxon>
        <taxon>Nematoda</taxon>
        <taxon>Chromadorea</taxon>
        <taxon>Rhabditida</taxon>
        <taxon>Rhabditina</taxon>
        <taxon>Rhabditomorpha</taxon>
        <taxon>Rhabditoidea</taxon>
        <taxon>Rhabditidae</taxon>
        <taxon>Peloderinae</taxon>
        <taxon>Caenorhabditis</taxon>
    </lineage>
</organism>
<dbReference type="HOGENOM" id="CLU_2760249_0_0_1"/>
<proteinExistence type="predicted"/>